<dbReference type="EMBL" id="NETL01000020">
    <property type="protein sequence ID" value="OTN67260.1"/>
    <property type="molecule type" value="Genomic_DNA"/>
</dbReference>
<sequence length="442" mass="52335">MHKGVVLLSIRIPQGKVKRVLIRAEGKKHTGNYVSEEDNAKWRGKYRNKLEMVGKCLCEGFPLVVSFCQGESCVWPDDVKPRRMLCGVMNPWWTEFIIDTRELEEGVQKLTEEVRYNDTSEDDEEVIVSMELINRNIAAFLRINKKAIRKWYKECLSAKSRYWQIKMNFWKRFKMYTWLELFFGEKTRGVDDMWKNKMWLIWFTYIDRMMWIEDVEDTNEFKKKIKKCYSYIYIRDSYTRKKRHFRKVKQKKIVNAWNQFLDSYMNKWEKERKNMAMRKCTARKKQNLTKQPVKKRTKVVPTSLPIPRRQDLLENRDDDHIGNGNSTDGIIRGSIDSSVFFNSLSKKTRTGLKENPSSKRAATKTRPRKSVPTKMKVAENRAHRKGATKIAADKSASTPKKRKVNERRLPAPPSICYALRQMDKLGVLATFPKCNRRKTPLE</sequence>
<evidence type="ECO:0000313" key="3">
    <source>
        <dbReference type="Proteomes" id="UP000195012"/>
    </source>
</evidence>
<name>A0A1Y3DSN9_PLAKN</name>
<feature type="compositionally biased region" description="Basic residues" evidence="1">
    <location>
        <begin position="361"/>
        <end position="371"/>
    </location>
</feature>
<dbReference type="OrthoDB" id="387225at2759"/>
<dbReference type="VEuPathDB" id="PlasmoDB:PKNH_0734200"/>
<protein>
    <submittedName>
        <fullName evidence="2">Uncharacterized protein</fullName>
    </submittedName>
</protein>
<dbReference type="Proteomes" id="UP000195012">
    <property type="component" value="Unassembled WGS sequence"/>
</dbReference>
<dbReference type="VEuPathDB" id="PlasmoDB:PKA1H_070039700"/>
<evidence type="ECO:0000256" key="1">
    <source>
        <dbReference type="SAM" id="MobiDB-lite"/>
    </source>
</evidence>
<organism evidence="2 3">
    <name type="scientific">Plasmodium knowlesi</name>
    <dbReference type="NCBI Taxonomy" id="5850"/>
    <lineage>
        <taxon>Eukaryota</taxon>
        <taxon>Sar</taxon>
        <taxon>Alveolata</taxon>
        <taxon>Apicomplexa</taxon>
        <taxon>Aconoidasida</taxon>
        <taxon>Haemosporida</taxon>
        <taxon>Plasmodiidae</taxon>
        <taxon>Plasmodium</taxon>
        <taxon>Plasmodium (Plasmodium)</taxon>
    </lineage>
</organism>
<reference evidence="2 3" key="1">
    <citation type="submission" date="2017-05" db="EMBL/GenBank/DDBJ databases">
        <title>PacBio assembly of a Plasmodium knowlesi genome sequence with Hi-C correction and manual annotation of the SICAvar gene family.</title>
        <authorList>
            <person name="Lapp S.A."/>
            <person name="Geraldo J.A."/>
            <person name="Chien J.-T."/>
            <person name="Ay F."/>
            <person name="Pakala S.B."/>
            <person name="Batugedara G."/>
            <person name="Humphrey J.C."/>
            <person name="Debarry J.D."/>
            <person name="Le Roch K.G."/>
            <person name="Galinski M.R."/>
            <person name="Kissinger J.C."/>
        </authorList>
    </citation>
    <scope>NUCLEOTIDE SEQUENCE [LARGE SCALE GENOMIC DNA]</scope>
    <source>
        <strain evidence="3">Malayan Strain Pk1 (A+)</strain>
    </source>
</reference>
<dbReference type="VEuPathDB" id="PlasmoDB:PKNOH_S06436300"/>
<comment type="caution">
    <text evidence="2">The sequence shown here is derived from an EMBL/GenBank/DDBJ whole genome shotgun (WGS) entry which is preliminary data.</text>
</comment>
<dbReference type="AlphaFoldDB" id="A0A1Y3DSN9"/>
<proteinExistence type="predicted"/>
<gene>
    <name evidence="2" type="ORF">PKNOH_S06436300</name>
</gene>
<accession>A0A1Y3DSN9</accession>
<dbReference type="eggNOG" id="ENOG502TMY9">
    <property type="taxonomic scope" value="Eukaryota"/>
</dbReference>
<evidence type="ECO:0000313" key="2">
    <source>
        <dbReference type="EMBL" id="OTN67260.1"/>
    </source>
</evidence>
<feature type="region of interest" description="Disordered" evidence="1">
    <location>
        <begin position="347"/>
        <end position="409"/>
    </location>
</feature>